<dbReference type="EMBL" id="JARKIE010000513">
    <property type="protein sequence ID" value="KAJ7631524.1"/>
    <property type="molecule type" value="Genomic_DNA"/>
</dbReference>
<dbReference type="Proteomes" id="UP001221757">
    <property type="component" value="Unassembled WGS sequence"/>
</dbReference>
<protein>
    <submittedName>
        <fullName evidence="2">Uncharacterized protein</fullName>
    </submittedName>
</protein>
<proteinExistence type="predicted"/>
<dbReference type="AlphaFoldDB" id="A0AAD7BWI0"/>
<evidence type="ECO:0000256" key="1">
    <source>
        <dbReference type="SAM" id="MobiDB-lite"/>
    </source>
</evidence>
<feature type="compositionally biased region" description="Low complexity" evidence="1">
    <location>
        <begin position="68"/>
        <end position="79"/>
    </location>
</feature>
<feature type="compositionally biased region" description="Basic and acidic residues" evidence="1">
    <location>
        <begin position="239"/>
        <end position="250"/>
    </location>
</feature>
<gene>
    <name evidence="2" type="ORF">B0H17DRAFT_1150247</name>
</gene>
<feature type="region of interest" description="Disordered" evidence="1">
    <location>
        <begin position="30"/>
        <end position="50"/>
    </location>
</feature>
<comment type="caution">
    <text evidence="2">The sequence shown here is derived from an EMBL/GenBank/DDBJ whole genome shotgun (WGS) entry which is preliminary data.</text>
</comment>
<accession>A0AAD7BWI0</accession>
<sequence length="377" mass="42518">MSGLRTHDQDGCNEAVKRCIYDLLPSASSPRFAPPCPAARDSTAPDPHQDPAHRLHALPICSNEMPTGRANARGPTPRRTPARMHPCPISIGIVHMDRADRGHARNDVRKGDGRDGEVVQHGKRDVAAEQRRYSECFVAEDADPDGEKKILRHAGAYGRVRAHDWMRAAAGREEGESPNEERRAGHEPDADPLAATDKGLAEMKMRVSGDPTRTSFEWWHAGEECMPYIGRSSNERKEECWPKEAPESSARRTSANPGTRCRQRFGQVEFETHARFERKKKADQWRCLYVARPTFGITSVRLPSRRFLSEPRLVRNVARSREIMPYLNRSTTGTLAQLPWRPPALKLLLHITTDIWITDRRSTAATTSDLDWTEALL</sequence>
<feature type="region of interest" description="Disordered" evidence="1">
    <location>
        <begin position="239"/>
        <end position="259"/>
    </location>
</feature>
<name>A0AAD7BWI0_MYCRO</name>
<feature type="region of interest" description="Disordered" evidence="1">
    <location>
        <begin position="171"/>
        <end position="194"/>
    </location>
</feature>
<evidence type="ECO:0000313" key="3">
    <source>
        <dbReference type="Proteomes" id="UP001221757"/>
    </source>
</evidence>
<reference evidence="2" key="1">
    <citation type="submission" date="2023-03" db="EMBL/GenBank/DDBJ databases">
        <title>Massive genome expansion in bonnet fungi (Mycena s.s.) driven by repeated elements and novel gene families across ecological guilds.</title>
        <authorList>
            <consortium name="Lawrence Berkeley National Laboratory"/>
            <person name="Harder C.B."/>
            <person name="Miyauchi S."/>
            <person name="Viragh M."/>
            <person name="Kuo A."/>
            <person name="Thoen E."/>
            <person name="Andreopoulos B."/>
            <person name="Lu D."/>
            <person name="Skrede I."/>
            <person name="Drula E."/>
            <person name="Henrissat B."/>
            <person name="Morin E."/>
            <person name="Kohler A."/>
            <person name="Barry K."/>
            <person name="LaButti K."/>
            <person name="Morin E."/>
            <person name="Salamov A."/>
            <person name="Lipzen A."/>
            <person name="Mereny Z."/>
            <person name="Hegedus B."/>
            <person name="Baldrian P."/>
            <person name="Stursova M."/>
            <person name="Weitz H."/>
            <person name="Taylor A."/>
            <person name="Grigoriev I.V."/>
            <person name="Nagy L.G."/>
            <person name="Martin F."/>
            <person name="Kauserud H."/>
        </authorList>
    </citation>
    <scope>NUCLEOTIDE SEQUENCE</scope>
    <source>
        <strain evidence="2">CBHHK067</strain>
    </source>
</reference>
<keyword evidence="3" id="KW-1185">Reference proteome</keyword>
<organism evidence="2 3">
    <name type="scientific">Mycena rosella</name>
    <name type="common">Pink bonnet</name>
    <name type="synonym">Agaricus rosellus</name>
    <dbReference type="NCBI Taxonomy" id="1033263"/>
    <lineage>
        <taxon>Eukaryota</taxon>
        <taxon>Fungi</taxon>
        <taxon>Dikarya</taxon>
        <taxon>Basidiomycota</taxon>
        <taxon>Agaricomycotina</taxon>
        <taxon>Agaricomycetes</taxon>
        <taxon>Agaricomycetidae</taxon>
        <taxon>Agaricales</taxon>
        <taxon>Marasmiineae</taxon>
        <taxon>Mycenaceae</taxon>
        <taxon>Mycena</taxon>
    </lineage>
</organism>
<feature type="region of interest" description="Disordered" evidence="1">
    <location>
        <begin position="104"/>
        <end position="126"/>
    </location>
</feature>
<feature type="region of interest" description="Disordered" evidence="1">
    <location>
        <begin position="63"/>
        <end position="85"/>
    </location>
</feature>
<evidence type="ECO:0000313" key="2">
    <source>
        <dbReference type="EMBL" id="KAJ7631524.1"/>
    </source>
</evidence>
<feature type="compositionally biased region" description="Basic and acidic residues" evidence="1">
    <location>
        <begin position="171"/>
        <end position="189"/>
    </location>
</feature>